<organism evidence="1 2">
    <name type="scientific">Streptomyces thermocarboxydus</name>
    <dbReference type="NCBI Taxonomy" id="59299"/>
    <lineage>
        <taxon>Bacteria</taxon>
        <taxon>Bacillati</taxon>
        <taxon>Actinomycetota</taxon>
        <taxon>Actinomycetes</taxon>
        <taxon>Kitasatosporales</taxon>
        <taxon>Streptomycetaceae</taxon>
        <taxon>Streptomyces</taxon>
    </lineage>
</organism>
<evidence type="ECO:0000313" key="2">
    <source>
        <dbReference type="Proteomes" id="UP001257895"/>
    </source>
</evidence>
<accession>A0ABU3J2G5</accession>
<proteinExistence type="predicted"/>
<protein>
    <submittedName>
        <fullName evidence="1">Uncharacterized protein</fullName>
    </submittedName>
</protein>
<gene>
    <name evidence="1" type="ORF">QNO05_05200</name>
</gene>
<evidence type="ECO:0000313" key="1">
    <source>
        <dbReference type="EMBL" id="MDT6969256.1"/>
    </source>
</evidence>
<reference evidence="1 2" key="1">
    <citation type="submission" date="2023-05" db="EMBL/GenBank/DDBJ databases">
        <title>Streptomyces fuscus sp. nov., a brown-black pigment producing actinomyces isolated from dry sand of Sea duck farm.</title>
        <authorList>
            <person name="Xie J."/>
            <person name="Shen N."/>
        </authorList>
    </citation>
    <scope>NUCLEOTIDE SEQUENCE [LARGE SCALE GENOMIC DNA]</scope>
    <source>
        <strain evidence="1 2">CGMCC 4.1883</strain>
    </source>
</reference>
<dbReference type="RefSeq" id="WP_346083200.1">
    <property type="nucleotide sequence ID" value="NZ_BAAAGV010000020.1"/>
</dbReference>
<sequence length="44" mass="4381">MRDGADWVLRGSAAGLTTTGATSFSAQDVGLTHPDAEFGSVLGG</sequence>
<dbReference type="EMBL" id="JASKMB010000003">
    <property type="protein sequence ID" value="MDT6969256.1"/>
    <property type="molecule type" value="Genomic_DNA"/>
</dbReference>
<comment type="caution">
    <text evidence="1">The sequence shown here is derived from an EMBL/GenBank/DDBJ whole genome shotgun (WGS) entry which is preliminary data.</text>
</comment>
<name>A0ABU3J2G5_9ACTN</name>
<dbReference type="Proteomes" id="UP001257895">
    <property type="component" value="Unassembled WGS sequence"/>
</dbReference>
<keyword evidence="2" id="KW-1185">Reference proteome</keyword>